<protein>
    <submittedName>
        <fullName evidence="2">Uncharacterized protein</fullName>
    </submittedName>
</protein>
<dbReference type="RefSeq" id="WP_061143883.1">
    <property type="nucleotide sequence ID" value="NZ_LNNH01000046.1"/>
</dbReference>
<organism evidence="2 3">
    <name type="scientific">Peribacillus simplex</name>
    <dbReference type="NCBI Taxonomy" id="1478"/>
    <lineage>
        <taxon>Bacteria</taxon>
        <taxon>Bacillati</taxon>
        <taxon>Bacillota</taxon>
        <taxon>Bacilli</taxon>
        <taxon>Bacillales</taxon>
        <taxon>Bacillaceae</taxon>
        <taxon>Peribacillus</taxon>
    </lineage>
</organism>
<accession>A0A120GN49</accession>
<sequence>MDFLDHALLGLFLYFPEDKSEYIPAGITCFIFLVAAVFTMRAIIRYSKKEEMKTKQFEDEVTKRNQRLKDDRLT</sequence>
<evidence type="ECO:0000256" key="1">
    <source>
        <dbReference type="SAM" id="Phobius"/>
    </source>
</evidence>
<proteinExistence type="predicted"/>
<keyword evidence="1" id="KW-0472">Membrane</keyword>
<keyword evidence="1" id="KW-0812">Transmembrane</keyword>
<evidence type="ECO:0000313" key="2">
    <source>
        <dbReference type="EMBL" id="KWW12559.1"/>
    </source>
</evidence>
<gene>
    <name evidence="2" type="ORF">AS888_09355</name>
</gene>
<dbReference type="EMBL" id="LNNH01000046">
    <property type="protein sequence ID" value="KWW12559.1"/>
    <property type="molecule type" value="Genomic_DNA"/>
</dbReference>
<feature type="transmembrane region" description="Helical" evidence="1">
    <location>
        <begin position="22"/>
        <end position="44"/>
    </location>
</feature>
<name>A0A120GN49_9BACI</name>
<keyword evidence="1" id="KW-1133">Transmembrane helix</keyword>
<evidence type="ECO:0000313" key="3">
    <source>
        <dbReference type="Proteomes" id="UP000064189"/>
    </source>
</evidence>
<keyword evidence="3" id="KW-1185">Reference proteome</keyword>
<comment type="caution">
    <text evidence="2">The sequence shown here is derived from an EMBL/GenBank/DDBJ whole genome shotgun (WGS) entry which is preliminary data.</text>
</comment>
<dbReference type="AlphaFoldDB" id="A0A120GN49"/>
<reference evidence="2 3" key="1">
    <citation type="submission" date="2015-11" db="EMBL/GenBank/DDBJ databases">
        <title>Genome Sequence of Bacillus simplex strain VanAntwerpen2.</title>
        <authorList>
            <person name="Couger M.B."/>
        </authorList>
    </citation>
    <scope>NUCLEOTIDE SEQUENCE [LARGE SCALE GENOMIC DNA]</scope>
    <source>
        <strain evidence="2 3">VanAntwerpen02</strain>
    </source>
</reference>
<dbReference type="Proteomes" id="UP000064189">
    <property type="component" value="Unassembled WGS sequence"/>
</dbReference>